<dbReference type="EMBL" id="JAZAQF010000042">
    <property type="protein sequence ID" value="MFG3817419.1"/>
    <property type="molecule type" value="Genomic_DNA"/>
</dbReference>
<comment type="similarity">
    <text evidence="1">Belongs to the N(4)/N(6)-methyltransferase family. N(4) subfamily.</text>
</comment>
<keyword evidence="5" id="KW-0680">Restriction system</keyword>
<evidence type="ECO:0000256" key="5">
    <source>
        <dbReference type="ARBA" id="ARBA00022747"/>
    </source>
</evidence>
<evidence type="ECO:0000313" key="11">
    <source>
        <dbReference type="Proteomes" id="UP001604335"/>
    </source>
</evidence>
<dbReference type="CDD" id="cd02440">
    <property type="entry name" value="AdoMet_MTases"/>
    <property type="match status" value="1"/>
</dbReference>
<accession>A0ABW7CB98</accession>
<comment type="catalytic activity">
    <reaction evidence="7">
        <text>a 2'-deoxycytidine in DNA + S-adenosyl-L-methionine = an N(4)-methyl-2'-deoxycytidine in DNA + S-adenosyl-L-homocysteine + H(+)</text>
        <dbReference type="Rhea" id="RHEA:16857"/>
        <dbReference type="Rhea" id="RHEA-COMP:11369"/>
        <dbReference type="Rhea" id="RHEA-COMP:13674"/>
        <dbReference type="ChEBI" id="CHEBI:15378"/>
        <dbReference type="ChEBI" id="CHEBI:57856"/>
        <dbReference type="ChEBI" id="CHEBI:59789"/>
        <dbReference type="ChEBI" id="CHEBI:85452"/>
        <dbReference type="ChEBI" id="CHEBI:137933"/>
        <dbReference type="EC" id="2.1.1.113"/>
    </reaction>
</comment>
<dbReference type="GO" id="GO:0008168">
    <property type="term" value="F:methyltransferase activity"/>
    <property type="evidence" value="ECO:0007669"/>
    <property type="project" value="UniProtKB-KW"/>
</dbReference>
<dbReference type="InterPro" id="IPR001091">
    <property type="entry name" value="RM_Methyltransferase"/>
</dbReference>
<evidence type="ECO:0000256" key="4">
    <source>
        <dbReference type="ARBA" id="ARBA00022691"/>
    </source>
</evidence>
<proteinExistence type="inferred from homology"/>
<organism evidence="10 11">
    <name type="scientific">Limnothrix redekei LRLZ20PSL1</name>
    <dbReference type="NCBI Taxonomy" id="3112953"/>
    <lineage>
        <taxon>Bacteria</taxon>
        <taxon>Bacillati</taxon>
        <taxon>Cyanobacteriota</taxon>
        <taxon>Cyanophyceae</taxon>
        <taxon>Pseudanabaenales</taxon>
        <taxon>Pseudanabaenaceae</taxon>
        <taxon>Limnothrix</taxon>
    </lineage>
</organism>
<dbReference type="Proteomes" id="UP001604335">
    <property type="component" value="Unassembled WGS sequence"/>
</dbReference>
<gene>
    <name evidence="10" type="ORF">VPK24_07190</name>
</gene>
<comment type="caution">
    <text evidence="10">The sequence shown here is derived from an EMBL/GenBank/DDBJ whole genome shotgun (WGS) entry which is preliminary data.</text>
</comment>
<evidence type="ECO:0000256" key="2">
    <source>
        <dbReference type="ARBA" id="ARBA00022603"/>
    </source>
</evidence>
<dbReference type="PROSITE" id="PS00093">
    <property type="entry name" value="N4_MTASE"/>
    <property type="match status" value="1"/>
</dbReference>
<feature type="domain" description="DNA methylase N-4/N-6" evidence="9">
    <location>
        <begin position="79"/>
        <end position="284"/>
    </location>
</feature>
<name>A0ABW7CB98_9CYAN</name>
<evidence type="ECO:0000256" key="1">
    <source>
        <dbReference type="ARBA" id="ARBA00010203"/>
    </source>
</evidence>
<dbReference type="GO" id="GO:0032259">
    <property type="term" value="P:methylation"/>
    <property type="evidence" value="ECO:0007669"/>
    <property type="project" value="UniProtKB-KW"/>
</dbReference>
<evidence type="ECO:0000313" key="10">
    <source>
        <dbReference type="EMBL" id="MFG3817419.1"/>
    </source>
</evidence>
<sequence length="309" mass="34740">MISAPVTSPFNALEEQPKLTSTLLSALGDLSNIQTAIPRIAKDTRLMQLIQEQVADWPSEHHLHLADARTSLNLPPESVHLILTSPPYWNLKSYNSIQGQMGEIDDYDQFIHELNLVWEQCFQLLAPGGRLICVVGDVCLSRRKNNGRHSVFPLHASIQESCRTIGFDNLSSIIWHKIANASLESKGNGTIFMGKPYEPNGIIKNDIEFILMQRKPGGYRKVNLTTKLLSIIPETDHRTWFQQIWSDIPGASTRHHPAPYPLELATRLIKMFSFVGDVVLDLFLAQEQHPSRLLSVDAIALAMKLTPHT</sequence>
<keyword evidence="11" id="KW-1185">Reference proteome</keyword>
<keyword evidence="2 10" id="KW-0489">Methyltransferase</keyword>
<reference evidence="11" key="1">
    <citation type="journal article" date="2024" name="Algal Res.">
        <title>Biochemical, toxicological and genomic investigation of a high-biomass producing Limnothrix strain isolated from Italian shallow drinking water reservoir.</title>
        <authorList>
            <person name="Simonazzi M."/>
            <person name="Shishido T.K."/>
            <person name="Delbaje E."/>
            <person name="Wahlsten M."/>
            <person name="Fewer D.P."/>
            <person name="Sivonen K."/>
            <person name="Pezzolesi L."/>
            <person name="Pistocchi R."/>
        </authorList>
    </citation>
    <scope>NUCLEOTIDE SEQUENCE [LARGE SCALE GENOMIC DNA]</scope>
    <source>
        <strain evidence="11">LRLZ20PSL1</strain>
    </source>
</reference>
<evidence type="ECO:0000256" key="6">
    <source>
        <dbReference type="ARBA" id="ARBA00023125"/>
    </source>
</evidence>
<keyword evidence="3 10" id="KW-0808">Transferase</keyword>
<protein>
    <recommendedName>
        <fullName evidence="8">Methyltransferase</fullName>
        <ecNumber evidence="8">2.1.1.-</ecNumber>
    </recommendedName>
</protein>
<evidence type="ECO:0000259" key="9">
    <source>
        <dbReference type="Pfam" id="PF01555"/>
    </source>
</evidence>
<dbReference type="InterPro" id="IPR017985">
    <property type="entry name" value="MeTrfase_CN4_CS"/>
</dbReference>
<evidence type="ECO:0000256" key="8">
    <source>
        <dbReference type="RuleBase" id="RU362026"/>
    </source>
</evidence>
<dbReference type="Pfam" id="PF01555">
    <property type="entry name" value="N6_N4_Mtase"/>
    <property type="match status" value="1"/>
</dbReference>
<dbReference type="Gene3D" id="3.40.50.150">
    <property type="entry name" value="Vaccinia Virus protein VP39"/>
    <property type="match status" value="1"/>
</dbReference>
<keyword evidence="4" id="KW-0949">S-adenosyl-L-methionine</keyword>
<dbReference type="InterPro" id="IPR002941">
    <property type="entry name" value="DNA_methylase_N4/N6"/>
</dbReference>
<dbReference type="PRINTS" id="PR00508">
    <property type="entry name" value="S21N4MTFRASE"/>
</dbReference>
<dbReference type="SUPFAM" id="SSF53335">
    <property type="entry name" value="S-adenosyl-L-methionine-dependent methyltransferases"/>
    <property type="match status" value="1"/>
</dbReference>
<evidence type="ECO:0000256" key="3">
    <source>
        <dbReference type="ARBA" id="ARBA00022679"/>
    </source>
</evidence>
<keyword evidence="6" id="KW-0238">DNA-binding</keyword>
<dbReference type="InterPro" id="IPR029063">
    <property type="entry name" value="SAM-dependent_MTases_sf"/>
</dbReference>
<evidence type="ECO:0000256" key="7">
    <source>
        <dbReference type="ARBA" id="ARBA00049120"/>
    </source>
</evidence>
<dbReference type="EC" id="2.1.1.-" evidence="8"/>